<dbReference type="AlphaFoldDB" id="A0A7J7KVY4"/>
<name>A0A7J7KVY4_9MAGN</name>
<proteinExistence type="predicted"/>
<comment type="caution">
    <text evidence="1">The sequence shown here is derived from an EMBL/GenBank/DDBJ whole genome shotgun (WGS) entry which is preliminary data.</text>
</comment>
<dbReference type="Proteomes" id="UP000541444">
    <property type="component" value="Unassembled WGS sequence"/>
</dbReference>
<organism evidence="1 2">
    <name type="scientific">Kingdonia uniflora</name>
    <dbReference type="NCBI Taxonomy" id="39325"/>
    <lineage>
        <taxon>Eukaryota</taxon>
        <taxon>Viridiplantae</taxon>
        <taxon>Streptophyta</taxon>
        <taxon>Embryophyta</taxon>
        <taxon>Tracheophyta</taxon>
        <taxon>Spermatophyta</taxon>
        <taxon>Magnoliopsida</taxon>
        <taxon>Ranunculales</taxon>
        <taxon>Circaeasteraceae</taxon>
        <taxon>Kingdonia</taxon>
    </lineage>
</organism>
<evidence type="ECO:0000313" key="2">
    <source>
        <dbReference type="Proteomes" id="UP000541444"/>
    </source>
</evidence>
<sequence>MLSVGANGVSGVFFHSCFWRMSILGSLKMLTSGWVVKHVSPNDHWNLSGLSLHSRFFIMSLNVFNAPTSHGWSIKRGSCTGCWSLSGLGLHSRGFTMSLNVFNLTKHRWFVQDGTDKDRSRRLLRLLLKNVYLRGIESGVFIGCWGFTTTVLVLSYRMVLTKSEDGPNIVKEGSQLLTMVRECLSKVCYGAGTSDSYIYWFSTTWQGIHYCKIKEERGQLQTGPLTLQKDPFHLFFEKREVFMVLLAGQTGISGNLQLYWG</sequence>
<dbReference type="EMBL" id="JACGCM010002836">
    <property type="protein sequence ID" value="KAF6134535.1"/>
    <property type="molecule type" value="Genomic_DNA"/>
</dbReference>
<evidence type="ECO:0000313" key="1">
    <source>
        <dbReference type="EMBL" id="KAF6134535.1"/>
    </source>
</evidence>
<keyword evidence="2" id="KW-1185">Reference proteome</keyword>
<accession>A0A7J7KVY4</accession>
<protein>
    <submittedName>
        <fullName evidence="1">Uncharacterized protein</fullName>
    </submittedName>
</protein>
<reference evidence="1 2" key="1">
    <citation type="journal article" date="2020" name="IScience">
        <title>Genome Sequencing of the Endangered Kingdonia uniflora (Circaeasteraceae, Ranunculales) Reveals Potential Mechanisms of Evolutionary Specialization.</title>
        <authorList>
            <person name="Sun Y."/>
            <person name="Deng T."/>
            <person name="Zhang A."/>
            <person name="Moore M.J."/>
            <person name="Landis J.B."/>
            <person name="Lin N."/>
            <person name="Zhang H."/>
            <person name="Zhang X."/>
            <person name="Huang J."/>
            <person name="Zhang X."/>
            <person name="Sun H."/>
            <person name="Wang H."/>
        </authorList>
    </citation>
    <scope>NUCLEOTIDE SEQUENCE [LARGE SCALE GENOMIC DNA]</scope>
    <source>
        <strain evidence="1">TB1705</strain>
        <tissue evidence="1">Leaf</tissue>
    </source>
</reference>
<gene>
    <name evidence="1" type="ORF">GIB67_028556</name>
</gene>